<dbReference type="InterPro" id="IPR000073">
    <property type="entry name" value="AB_hydrolase_1"/>
</dbReference>
<dbReference type="RefSeq" id="WP_115899130.1">
    <property type="nucleotide sequence ID" value="NZ_QUNG01000019.1"/>
</dbReference>
<evidence type="ECO:0000313" key="2">
    <source>
        <dbReference type="EMBL" id="REG79428.1"/>
    </source>
</evidence>
<accession>A0A3E0DD19</accession>
<proteinExistence type="predicted"/>
<name>A0A3E0DD19_9GAMM</name>
<organism evidence="2 3">
    <name type="scientific">Marinomonas pollencensis</name>
    <dbReference type="NCBI Taxonomy" id="491954"/>
    <lineage>
        <taxon>Bacteria</taxon>
        <taxon>Pseudomonadati</taxon>
        <taxon>Pseudomonadota</taxon>
        <taxon>Gammaproteobacteria</taxon>
        <taxon>Oceanospirillales</taxon>
        <taxon>Oceanospirillaceae</taxon>
        <taxon>Marinomonas</taxon>
    </lineage>
</organism>
<keyword evidence="2" id="KW-0378">Hydrolase</keyword>
<dbReference type="PANTHER" id="PTHR43798">
    <property type="entry name" value="MONOACYLGLYCEROL LIPASE"/>
    <property type="match status" value="1"/>
</dbReference>
<dbReference type="GO" id="GO:0016020">
    <property type="term" value="C:membrane"/>
    <property type="evidence" value="ECO:0007669"/>
    <property type="project" value="TreeGrafter"/>
</dbReference>
<dbReference type="AlphaFoldDB" id="A0A3E0DD19"/>
<gene>
    <name evidence="2" type="ORF">DFP81_11920</name>
</gene>
<dbReference type="Proteomes" id="UP000256542">
    <property type="component" value="Unassembled WGS sequence"/>
</dbReference>
<dbReference type="Gene3D" id="3.40.50.1820">
    <property type="entry name" value="alpha/beta hydrolase"/>
    <property type="match status" value="1"/>
</dbReference>
<dbReference type="Pfam" id="PF00561">
    <property type="entry name" value="Abhydrolase_1"/>
    <property type="match status" value="1"/>
</dbReference>
<evidence type="ECO:0000313" key="3">
    <source>
        <dbReference type="Proteomes" id="UP000256542"/>
    </source>
</evidence>
<dbReference type="EMBL" id="QUNG01000019">
    <property type="protein sequence ID" value="REG79428.1"/>
    <property type="molecule type" value="Genomic_DNA"/>
</dbReference>
<evidence type="ECO:0000259" key="1">
    <source>
        <dbReference type="Pfam" id="PF00561"/>
    </source>
</evidence>
<dbReference type="PRINTS" id="PR00111">
    <property type="entry name" value="ABHYDROLASE"/>
</dbReference>
<dbReference type="SUPFAM" id="SSF53474">
    <property type="entry name" value="alpha/beta-Hydrolases"/>
    <property type="match status" value="1"/>
</dbReference>
<dbReference type="InterPro" id="IPR050266">
    <property type="entry name" value="AB_hydrolase_sf"/>
</dbReference>
<comment type="caution">
    <text evidence="2">The sequence shown here is derived from an EMBL/GenBank/DDBJ whole genome shotgun (WGS) entry which is preliminary data.</text>
</comment>
<protein>
    <submittedName>
        <fullName evidence="2">Alpha/beta hydrolase family protein</fullName>
    </submittedName>
</protein>
<sequence length="295" mass="32904">MGFITQLVARVITGTALPEEAENNVNLAAQIRNTPDLIESFILQSGGMGNAYKGKLHFVSSDSQEVSRPTVLFVHGSPGSWESFAPYFLQEELLEQFRVVALDRPGWGRSTLEENFFPSQLSVQANLLGPVIKTLYEQNQQQKIVLVGHSLGGSLVPILASRYPEFVRSILILAGDVNPVLAKHRWYNSLLACVPRYCVKKHWYHSNLEILGLSKSLLKEQEAMVNLSVPIHIMQGTHDKLTDPRNADFADSLFKKSDLTVQKLPNKGHMINLLCVDLVHESIIQAYESIDNIAS</sequence>
<keyword evidence="3" id="KW-1185">Reference proteome</keyword>
<dbReference type="OrthoDB" id="9779853at2"/>
<dbReference type="PANTHER" id="PTHR43798:SF33">
    <property type="entry name" value="HYDROLASE, PUTATIVE (AFU_ORTHOLOGUE AFUA_2G14860)-RELATED"/>
    <property type="match status" value="1"/>
</dbReference>
<dbReference type="GO" id="GO:0016787">
    <property type="term" value="F:hydrolase activity"/>
    <property type="evidence" value="ECO:0007669"/>
    <property type="project" value="UniProtKB-KW"/>
</dbReference>
<feature type="domain" description="AB hydrolase-1" evidence="1">
    <location>
        <begin position="69"/>
        <end position="175"/>
    </location>
</feature>
<reference evidence="2 3" key="1">
    <citation type="submission" date="2018-08" db="EMBL/GenBank/DDBJ databases">
        <title>Genomic Encyclopedia of Type Strains, Phase III (KMG-III): the genomes of soil and plant-associated and newly described type strains.</title>
        <authorList>
            <person name="Whitman W."/>
        </authorList>
    </citation>
    <scope>NUCLEOTIDE SEQUENCE [LARGE SCALE GENOMIC DNA]</scope>
    <source>
        <strain evidence="2 3">CECT 7375</strain>
    </source>
</reference>
<dbReference type="InterPro" id="IPR029058">
    <property type="entry name" value="AB_hydrolase_fold"/>
</dbReference>